<feature type="repeat" description="WD" evidence="5">
    <location>
        <begin position="406"/>
        <end position="440"/>
    </location>
</feature>
<dbReference type="PANTHER" id="PTHR44019:SF20">
    <property type="entry name" value="WD REPEAT-CONTAINING PROTEIN 55"/>
    <property type="match status" value="1"/>
</dbReference>
<dbReference type="PANTHER" id="PTHR44019">
    <property type="entry name" value="WD REPEAT-CONTAINING PROTEIN 55"/>
    <property type="match status" value="1"/>
</dbReference>
<comment type="similarity">
    <text evidence="1">Belongs to the WD repeat WDR55 family.</text>
</comment>
<accession>A0A182K7C4</accession>
<dbReference type="Gene3D" id="2.130.10.10">
    <property type="entry name" value="YVTN repeat-like/Quinoprotein amine dehydrogenase"/>
    <property type="match status" value="2"/>
</dbReference>
<feature type="repeat" description="WD" evidence="5">
    <location>
        <begin position="238"/>
        <end position="278"/>
    </location>
</feature>
<dbReference type="AlphaFoldDB" id="A0A182K7C4"/>
<evidence type="ECO:0000256" key="5">
    <source>
        <dbReference type="PROSITE-ProRule" id="PRU00221"/>
    </source>
</evidence>
<reference evidence="8" key="1">
    <citation type="submission" date="2013-03" db="EMBL/GenBank/DDBJ databases">
        <title>The Genome Sequence of Anopheles christyi ACHKN1017.</title>
        <authorList>
            <consortium name="The Broad Institute Genomics Platform"/>
            <person name="Neafsey D.E."/>
            <person name="Besansky N."/>
            <person name="Walker B."/>
            <person name="Young S.K."/>
            <person name="Zeng Q."/>
            <person name="Gargeya S."/>
            <person name="Fitzgerald M."/>
            <person name="Haas B."/>
            <person name="Abouelleil A."/>
            <person name="Allen A.W."/>
            <person name="Alvarado L."/>
            <person name="Arachchi H.M."/>
            <person name="Berlin A.M."/>
            <person name="Chapman S.B."/>
            <person name="Gainer-Dewar J."/>
            <person name="Goldberg J."/>
            <person name="Griggs A."/>
            <person name="Gujja S."/>
            <person name="Hansen M."/>
            <person name="Howarth C."/>
            <person name="Imamovic A."/>
            <person name="Ireland A."/>
            <person name="Larimer J."/>
            <person name="McCowan C."/>
            <person name="Murphy C."/>
            <person name="Pearson M."/>
            <person name="Poon T.W."/>
            <person name="Priest M."/>
            <person name="Roberts A."/>
            <person name="Saif S."/>
            <person name="Shea T."/>
            <person name="Sisk P."/>
            <person name="Sykes S."/>
            <person name="Wortman J."/>
            <person name="Nusbaum C."/>
            <person name="Birren B."/>
        </authorList>
    </citation>
    <scope>NUCLEOTIDE SEQUENCE [LARGE SCALE GENOMIC DNA]</scope>
    <source>
        <strain evidence="8">ACHKN1017</strain>
    </source>
</reference>
<keyword evidence="2 5" id="KW-0853">WD repeat</keyword>
<feature type="region of interest" description="Disordered" evidence="6">
    <location>
        <begin position="41"/>
        <end position="119"/>
    </location>
</feature>
<reference evidence="7" key="2">
    <citation type="submission" date="2020-05" db="UniProtKB">
        <authorList>
            <consortium name="EnsemblMetazoa"/>
        </authorList>
    </citation>
    <scope>IDENTIFICATION</scope>
    <source>
        <strain evidence="7">ACHKN1017</strain>
    </source>
</reference>
<sequence length="480" mass="53743">MRNFQSPYFRDSSDSEEEEEIDLAPYILAVRTDELEGLVEYLSDGEEVRPADSLEMLNADESSDSDDTYAEEDDSQMSDTSLDSDSDGQAEDAINGNKDETAKATTSTGEGTSEEGLARRVIDDYDEEMEEDEVIKAIITEIKKPRSKPPDIQTEDFVVDLSFHPCEDILAVGTSVGDVLMYKYSNETNVLSATHELHTKSIRCVEFARDGKTLISTGRERSIVVMDAETGKFKRFWESAHDEPVYSMAVLGEHLFATGDDDGEVKLWDVRERNAVFSLRPVEDFVSSILANQQQQKYLLLTSGDGLLTTINIAQRKMYVQSEPYEEELNCMGMFKRESKLVVGTSKGNYYTYNWGQFAYHCDAFTGPPASANRMVPITEQIAVMAGEDGIIRAMHMVPGRVLGIVGQHSMAVDTLDISGSGELIASSSHDNDVRFWNVKYFEDFDSIKYNSKPDKKTLKHNLPSSQRTNARDFFAGLDD</sequence>
<feature type="region of interest" description="Disordered" evidence="6">
    <location>
        <begin position="1"/>
        <end position="20"/>
    </location>
</feature>
<dbReference type="Proteomes" id="UP000075881">
    <property type="component" value="Unassembled WGS sequence"/>
</dbReference>
<dbReference type="InterPro" id="IPR019775">
    <property type="entry name" value="WD40_repeat_CS"/>
</dbReference>
<evidence type="ECO:0000256" key="1">
    <source>
        <dbReference type="ARBA" id="ARBA00007625"/>
    </source>
</evidence>
<dbReference type="InterPro" id="IPR015943">
    <property type="entry name" value="WD40/YVTN_repeat-like_dom_sf"/>
</dbReference>
<evidence type="ECO:0000256" key="4">
    <source>
        <dbReference type="ARBA" id="ARBA00023478"/>
    </source>
</evidence>
<evidence type="ECO:0000256" key="6">
    <source>
        <dbReference type="SAM" id="MobiDB-lite"/>
    </source>
</evidence>
<evidence type="ECO:0000313" key="8">
    <source>
        <dbReference type="Proteomes" id="UP000075881"/>
    </source>
</evidence>
<dbReference type="InterPro" id="IPR001680">
    <property type="entry name" value="WD40_rpt"/>
</dbReference>
<dbReference type="Pfam" id="PF24796">
    <property type="entry name" value="WDR55"/>
    <property type="match status" value="1"/>
</dbReference>
<dbReference type="EnsemblMetazoa" id="ACHR006659-RA">
    <property type="protein sequence ID" value="ACHR006659-PA"/>
    <property type="gene ID" value="ACHR006659"/>
</dbReference>
<dbReference type="STRING" id="43041.A0A182K7C4"/>
<dbReference type="SMART" id="SM00320">
    <property type="entry name" value="WD40"/>
    <property type="match status" value="5"/>
</dbReference>
<dbReference type="InterPro" id="IPR036322">
    <property type="entry name" value="WD40_repeat_dom_sf"/>
</dbReference>
<evidence type="ECO:0000256" key="2">
    <source>
        <dbReference type="ARBA" id="ARBA00022574"/>
    </source>
</evidence>
<dbReference type="PROSITE" id="PS50294">
    <property type="entry name" value="WD_REPEATS_REGION"/>
    <property type="match status" value="2"/>
</dbReference>
<evidence type="ECO:0000313" key="7">
    <source>
        <dbReference type="EnsemblMetazoa" id="ACHR006659-PA"/>
    </source>
</evidence>
<proteinExistence type="inferred from homology"/>
<feature type="compositionally biased region" description="Acidic residues" evidence="6">
    <location>
        <begin position="61"/>
        <end position="90"/>
    </location>
</feature>
<dbReference type="SUPFAM" id="SSF50978">
    <property type="entry name" value="WD40 repeat-like"/>
    <property type="match status" value="1"/>
</dbReference>
<name>A0A182K7C4_9DIPT</name>
<dbReference type="InterPro" id="IPR050505">
    <property type="entry name" value="WDR55/POC1"/>
</dbReference>
<organism evidence="7 8">
    <name type="scientific">Anopheles christyi</name>
    <dbReference type="NCBI Taxonomy" id="43041"/>
    <lineage>
        <taxon>Eukaryota</taxon>
        <taxon>Metazoa</taxon>
        <taxon>Ecdysozoa</taxon>
        <taxon>Arthropoda</taxon>
        <taxon>Hexapoda</taxon>
        <taxon>Insecta</taxon>
        <taxon>Pterygota</taxon>
        <taxon>Neoptera</taxon>
        <taxon>Endopterygota</taxon>
        <taxon>Diptera</taxon>
        <taxon>Nematocera</taxon>
        <taxon>Culicoidea</taxon>
        <taxon>Culicidae</taxon>
        <taxon>Anophelinae</taxon>
        <taxon>Anopheles</taxon>
    </lineage>
</organism>
<feature type="compositionally biased region" description="Low complexity" evidence="6">
    <location>
        <begin position="105"/>
        <end position="115"/>
    </location>
</feature>
<keyword evidence="8" id="KW-1185">Reference proteome</keyword>
<dbReference type="PROSITE" id="PS50082">
    <property type="entry name" value="WD_REPEATS_2"/>
    <property type="match status" value="2"/>
</dbReference>
<dbReference type="VEuPathDB" id="VectorBase:ACHR006659"/>
<dbReference type="PROSITE" id="PS00678">
    <property type="entry name" value="WD_REPEATS_1"/>
    <property type="match status" value="1"/>
</dbReference>
<evidence type="ECO:0000256" key="3">
    <source>
        <dbReference type="ARBA" id="ARBA00022737"/>
    </source>
</evidence>
<protein>
    <recommendedName>
        <fullName evidence="4">WD repeat-containing protein 55 homolog</fullName>
    </recommendedName>
</protein>
<keyword evidence="3" id="KW-0677">Repeat</keyword>